<evidence type="ECO:0000259" key="7">
    <source>
        <dbReference type="PROSITE" id="PS51900"/>
    </source>
</evidence>
<gene>
    <name evidence="8" type="ORF">F4V44_20390</name>
</gene>
<dbReference type="Gene3D" id="1.10.443.10">
    <property type="entry name" value="Intergrase catalytic core"/>
    <property type="match status" value="1"/>
</dbReference>
<evidence type="ECO:0000256" key="4">
    <source>
        <dbReference type="ARBA" id="ARBA00023172"/>
    </source>
</evidence>
<name>A0A5J5HBJ3_9BACI</name>
<dbReference type="RefSeq" id="WP_150441927.1">
    <property type="nucleotide sequence ID" value="NZ_VYKL01000035.1"/>
</dbReference>
<protein>
    <submittedName>
        <fullName evidence="8">Tyrosine-type recombinase/integrase</fullName>
    </submittedName>
</protein>
<evidence type="ECO:0000313" key="8">
    <source>
        <dbReference type="EMBL" id="KAA9018056.1"/>
    </source>
</evidence>
<dbReference type="PROSITE" id="PS51900">
    <property type="entry name" value="CB"/>
    <property type="match status" value="1"/>
</dbReference>
<dbReference type="AlphaFoldDB" id="A0A5J5HBJ3"/>
<accession>A0A5J5HBJ3</accession>
<keyword evidence="9" id="KW-1185">Reference proteome</keyword>
<evidence type="ECO:0000259" key="6">
    <source>
        <dbReference type="PROSITE" id="PS51898"/>
    </source>
</evidence>
<evidence type="ECO:0000256" key="5">
    <source>
        <dbReference type="PROSITE-ProRule" id="PRU01248"/>
    </source>
</evidence>
<keyword evidence="2" id="KW-0229">DNA integration</keyword>
<feature type="domain" description="Tyr recombinase" evidence="6">
    <location>
        <begin position="107"/>
        <end position="292"/>
    </location>
</feature>
<dbReference type="Pfam" id="PF00589">
    <property type="entry name" value="Phage_integrase"/>
    <property type="match status" value="1"/>
</dbReference>
<dbReference type="PANTHER" id="PTHR30349:SF41">
    <property type="entry name" value="INTEGRASE_RECOMBINASE PROTEIN MJ0367-RELATED"/>
    <property type="match status" value="1"/>
</dbReference>
<dbReference type="CDD" id="cd00397">
    <property type="entry name" value="DNA_BRE_C"/>
    <property type="match status" value="1"/>
</dbReference>
<evidence type="ECO:0000256" key="1">
    <source>
        <dbReference type="ARBA" id="ARBA00008857"/>
    </source>
</evidence>
<dbReference type="EMBL" id="VYKL01000035">
    <property type="protein sequence ID" value="KAA9018056.1"/>
    <property type="molecule type" value="Genomic_DNA"/>
</dbReference>
<reference evidence="8 9" key="1">
    <citation type="submission" date="2019-09" db="EMBL/GenBank/DDBJ databases">
        <title>Whole genome sequences of isolates from the Mars Exploration Rovers.</title>
        <authorList>
            <person name="Seuylemezian A."/>
            <person name="Vaishampayan P."/>
        </authorList>
    </citation>
    <scope>NUCLEOTIDE SEQUENCE [LARGE SCALE GENOMIC DNA]</scope>
    <source>
        <strain evidence="8 9">MER_TA_151</strain>
    </source>
</reference>
<dbReference type="Gene3D" id="1.10.150.130">
    <property type="match status" value="1"/>
</dbReference>
<comment type="similarity">
    <text evidence="1">Belongs to the 'phage' integrase family.</text>
</comment>
<dbReference type="PANTHER" id="PTHR30349">
    <property type="entry name" value="PHAGE INTEGRASE-RELATED"/>
    <property type="match status" value="1"/>
</dbReference>
<dbReference type="InterPro" id="IPR011010">
    <property type="entry name" value="DNA_brk_join_enz"/>
</dbReference>
<evidence type="ECO:0000313" key="9">
    <source>
        <dbReference type="Proteomes" id="UP000326671"/>
    </source>
</evidence>
<dbReference type="PROSITE" id="PS51898">
    <property type="entry name" value="TYR_RECOMBINASE"/>
    <property type="match status" value="1"/>
</dbReference>
<keyword evidence="3 5" id="KW-0238">DNA-binding</keyword>
<dbReference type="InterPro" id="IPR050090">
    <property type="entry name" value="Tyrosine_recombinase_XerCD"/>
</dbReference>
<keyword evidence="4" id="KW-0233">DNA recombination</keyword>
<dbReference type="InterPro" id="IPR044068">
    <property type="entry name" value="CB"/>
</dbReference>
<dbReference type="GO" id="GO:0003677">
    <property type="term" value="F:DNA binding"/>
    <property type="evidence" value="ECO:0007669"/>
    <property type="project" value="UniProtKB-UniRule"/>
</dbReference>
<dbReference type="SUPFAM" id="SSF56349">
    <property type="entry name" value="DNA breaking-rejoining enzymes"/>
    <property type="match status" value="1"/>
</dbReference>
<organism evidence="8 9">
    <name type="scientific">Niallia endozanthoxylica</name>
    <dbReference type="NCBI Taxonomy" id="2036016"/>
    <lineage>
        <taxon>Bacteria</taxon>
        <taxon>Bacillati</taxon>
        <taxon>Bacillota</taxon>
        <taxon>Bacilli</taxon>
        <taxon>Bacillales</taxon>
        <taxon>Bacillaceae</taxon>
        <taxon>Niallia</taxon>
    </lineage>
</organism>
<proteinExistence type="inferred from homology"/>
<dbReference type="InterPro" id="IPR010998">
    <property type="entry name" value="Integrase_recombinase_N"/>
</dbReference>
<dbReference type="InterPro" id="IPR013762">
    <property type="entry name" value="Integrase-like_cat_sf"/>
</dbReference>
<dbReference type="InterPro" id="IPR004107">
    <property type="entry name" value="Integrase_SAM-like_N"/>
</dbReference>
<evidence type="ECO:0000256" key="2">
    <source>
        <dbReference type="ARBA" id="ARBA00022908"/>
    </source>
</evidence>
<comment type="caution">
    <text evidence="8">The sequence shown here is derived from an EMBL/GenBank/DDBJ whole genome shotgun (WGS) entry which is preliminary data.</text>
</comment>
<dbReference type="GO" id="GO:0015074">
    <property type="term" value="P:DNA integration"/>
    <property type="evidence" value="ECO:0007669"/>
    <property type="project" value="UniProtKB-KW"/>
</dbReference>
<evidence type="ECO:0000256" key="3">
    <source>
        <dbReference type="ARBA" id="ARBA00023125"/>
    </source>
</evidence>
<dbReference type="GO" id="GO:0006310">
    <property type="term" value="P:DNA recombination"/>
    <property type="evidence" value="ECO:0007669"/>
    <property type="project" value="UniProtKB-KW"/>
</dbReference>
<dbReference type="Pfam" id="PF13495">
    <property type="entry name" value="Phage_int_SAM_4"/>
    <property type="match status" value="1"/>
</dbReference>
<dbReference type="OrthoDB" id="107900at2"/>
<sequence>MIKDLLKEFTFDLQIKNYSKRTIETYNYNVGQFINFLKEHHEIDEIEDISTVHVKKFVQFEQEQGNKSNYINTIIKSLRSFYNYLVQEEYISNNIMKRIRLLKEDKEVIKTFTDMEVSRMLNVYNFKNYLNARNKVILAMFFDTGIRMSELINLQSSYVHETNMQIYGKGAKWRYVPISLMLKKYMIRYERIKEQYFKGKSLEHDNYFLSRSGRPLTSVQIQNIVRDAGKMANIREGIRCSPHTLRHYSIQANLRNGLDLYSCSKIAGHENIQVTKRYLQGLETENILELASKSSPLMNMGRAKK</sequence>
<dbReference type="Proteomes" id="UP000326671">
    <property type="component" value="Unassembled WGS sequence"/>
</dbReference>
<dbReference type="InterPro" id="IPR002104">
    <property type="entry name" value="Integrase_catalytic"/>
</dbReference>
<feature type="domain" description="Core-binding (CB)" evidence="7">
    <location>
        <begin position="1"/>
        <end position="86"/>
    </location>
</feature>